<evidence type="ECO:0000259" key="2">
    <source>
        <dbReference type="Pfam" id="PF24636"/>
    </source>
</evidence>
<accession>A0A1E7EQZ8</accession>
<dbReference type="EMBL" id="KV784381">
    <property type="protein sequence ID" value="OEU08246.1"/>
    <property type="molecule type" value="Genomic_DNA"/>
</dbReference>
<organism evidence="3 4">
    <name type="scientific">Fragilariopsis cylindrus CCMP1102</name>
    <dbReference type="NCBI Taxonomy" id="635003"/>
    <lineage>
        <taxon>Eukaryota</taxon>
        <taxon>Sar</taxon>
        <taxon>Stramenopiles</taxon>
        <taxon>Ochrophyta</taxon>
        <taxon>Bacillariophyta</taxon>
        <taxon>Bacillariophyceae</taxon>
        <taxon>Bacillariophycidae</taxon>
        <taxon>Bacillariales</taxon>
        <taxon>Bacillariaceae</taxon>
        <taxon>Fragilariopsis</taxon>
    </lineage>
</organism>
<protein>
    <recommendedName>
        <fullName evidence="2">DUF7633 domain-containing protein</fullName>
    </recommendedName>
</protein>
<evidence type="ECO:0000313" key="3">
    <source>
        <dbReference type="EMBL" id="OEU08246.1"/>
    </source>
</evidence>
<dbReference type="OrthoDB" id="10068079at2759"/>
<feature type="compositionally biased region" description="Polar residues" evidence="1">
    <location>
        <begin position="441"/>
        <end position="453"/>
    </location>
</feature>
<evidence type="ECO:0000313" key="4">
    <source>
        <dbReference type="Proteomes" id="UP000095751"/>
    </source>
</evidence>
<dbReference type="InterPro" id="IPR056050">
    <property type="entry name" value="DUF7633"/>
</dbReference>
<dbReference type="Proteomes" id="UP000095751">
    <property type="component" value="Unassembled WGS sequence"/>
</dbReference>
<keyword evidence="4" id="KW-1185">Reference proteome</keyword>
<feature type="compositionally biased region" description="Polar residues" evidence="1">
    <location>
        <begin position="515"/>
        <end position="528"/>
    </location>
</feature>
<gene>
    <name evidence="3" type="ORF">FRACYDRAFT_250034</name>
</gene>
<feature type="domain" description="DUF7633" evidence="2">
    <location>
        <begin position="289"/>
        <end position="412"/>
    </location>
</feature>
<name>A0A1E7EQZ8_9STRA</name>
<feature type="compositionally biased region" description="Basic and acidic residues" evidence="1">
    <location>
        <begin position="463"/>
        <end position="476"/>
    </location>
</feature>
<feature type="region of interest" description="Disordered" evidence="1">
    <location>
        <begin position="436"/>
        <end position="483"/>
    </location>
</feature>
<sequence length="591" mass="64199">MLSQTSTTTKCTMKKTCFILLIGFVAVARGQSLLRGRRDMSATETFDLPECYDGPVLIQKDSSDINMCYYDEGMVQIHDMKQTEVTIGINNVWMTSTLPEELRVFEHGADGLQCLDNEGEDVDVTSGESKLTVQCYQENEDDPLSPFLAVIDVVITDSIICGSNSVAHPCYSDDQEILESCSWRIVIPCCPTTMCTDNPTDTPTASPSKSPTNSPSSSPINTPTDTPTDSPSKSPTNPPSSSPTDEKEQTDVPTIPTIVVDQFGIDDSTEDDTFITPSSLCPEDIQLIKQDGVTEYPNDTVTIISQDSSTVTVSLTQTLTASDTDIDYIFYQYQVDTFNMQCYEEDSIAGGEIINEITIDCTESSQTALLQLWVADNIDKGVLSESDDAEIPRCCYPDGVPQGTPVTEYLIEISCVSVCVESEGEFIMSSPAMEEPMDEITTPSPMDKITTSPPMDEIPTSPPKDEITTSPPKDEITTSPPSAVDEITTFLPMDEITTFSPMEEFTPPSMIEEYTPSSAMEAPTSSPTGDAMGVESEEEFTTGSPMEEFTTYSPTGDAMGVESEEEFTTGSPMEEFTTSPPTGDAVESSPS</sequence>
<feature type="compositionally biased region" description="Polar residues" evidence="1">
    <location>
        <begin position="568"/>
        <end position="581"/>
    </location>
</feature>
<dbReference type="AlphaFoldDB" id="A0A1E7EQZ8"/>
<proteinExistence type="predicted"/>
<feature type="region of interest" description="Disordered" evidence="1">
    <location>
        <begin position="497"/>
        <end position="591"/>
    </location>
</feature>
<reference evidence="3 4" key="1">
    <citation type="submission" date="2016-09" db="EMBL/GenBank/DDBJ databases">
        <title>Extensive genetic diversity and differential bi-allelic expression allows diatom success in the polar Southern Ocean.</title>
        <authorList>
            <consortium name="DOE Joint Genome Institute"/>
            <person name="Mock T."/>
            <person name="Otillar R.P."/>
            <person name="Strauss J."/>
            <person name="Dupont C."/>
            <person name="Frickenhaus S."/>
            <person name="Maumus F."/>
            <person name="Mcmullan M."/>
            <person name="Sanges R."/>
            <person name="Schmutz J."/>
            <person name="Toseland A."/>
            <person name="Valas R."/>
            <person name="Veluchamy A."/>
            <person name="Ward B.J."/>
            <person name="Allen A."/>
            <person name="Barry K."/>
            <person name="Falciatore A."/>
            <person name="Ferrante M."/>
            <person name="Fortunato A.E."/>
            <person name="Gloeckner G."/>
            <person name="Gruber A."/>
            <person name="Hipkin R."/>
            <person name="Janech M."/>
            <person name="Kroth P."/>
            <person name="Leese F."/>
            <person name="Lindquist E."/>
            <person name="Lyon B.R."/>
            <person name="Martin J."/>
            <person name="Mayer C."/>
            <person name="Parker M."/>
            <person name="Quesneville H."/>
            <person name="Raymond J."/>
            <person name="Uhlig C."/>
            <person name="Valentin K.U."/>
            <person name="Worden A.Z."/>
            <person name="Armbrust E.V."/>
            <person name="Bowler C."/>
            <person name="Green B."/>
            <person name="Moulton V."/>
            <person name="Van Oosterhout C."/>
            <person name="Grigoriev I."/>
        </authorList>
    </citation>
    <scope>NUCLEOTIDE SEQUENCE [LARGE SCALE GENOMIC DNA]</scope>
    <source>
        <strain evidence="3 4">CCMP1102</strain>
    </source>
</reference>
<evidence type="ECO:0000256" key="1">
    <source>
        <dbReference type="SAM" id="MobiDB-lite"/>
    </source>
</evidence>
<dbReference type="Pfam" id="PF24636">
    <property type="entry name" value="DUF7633"/>
    <property type="match status" value="1"/>
</dbReference>
<dbReference type="InParanoid" id="A0A1E7EQZ8"/>
<dbReference type="KEGG" id="fcy:FRACYDRAFT_250034"/>
<feature type="compositionally biased region" description="Low complexity" evidence="1">
    <location>
        <begin position="199"/>
        <end position="235"/>
    </location>
</feature>
<feature type="region of interest" description="Disordered" evidence="1">
    <location>
        <begin position="199"/>
        <end position="253"/>
    </location>
</feature>